<sequence>MDNDSSNSINRIISQKQAYAHPLKLEISKKLVTKSTKRQHANKKAAKAKAKQEDSFCLKCCIVGKNCKCVKKKKKVAKYLMQDCLEAEQLNQRKTLNNANLFNLNVPYNSKTISKHKTKQSTSSFVKPSSIITKKSYLSKLDSLANTKTINLENQIMSEILEFYLNVSPDNSSGRSLKLPDLPDLSSFCEYWENKLLKNPHHSDNSIESKRIADNPTLSSFRLASAPINSLDPDFWIKAGFTAPNVIKPTLDNILLSTSANFSDSSNFCKNISLSPTKITAQDSETRLRAYNMLSYLKNKLDNESFFLTINAIMFACPSYMSQRMSLSEQDIARIEMSRVRLLKDLERLLEFTATPVATWKPTGEITLVSREFTLLTWWKKEISFNDSKSIFELIDSKSIVDYWQQYSIRIFQSSYNPPLMRCTLLRPDKSVINCAFSFSIKRDLFGSPMEVVGSNSILGNTPNITKYSTGLSLASQSAATELSFPSAKRTHLECSTASKTGLINHIKKQQLIKI</sequence>
<keyword evidence="3" id="KW-0805">Transcription regulation</keyword>
<dbReference type="EMBL" id="MBFR01000036">
    <property type="protein sequence ID" value="PVU96313.1"/>
    <property type="molecule type" value="Genomic_DNA"/>
</dbReference>
<dbReference type="AlphaFoldDB" id="A0A2T9YVE0"/>
<name>A0A2T9YVE0_9FUNG</name>
<keyword evidence="2" id="KW-0479">Metal-binding</keyword>
<dbReference type="PANTHER" id="PTHR47659">
    <property type="entry name" value="ZN(II)2CYS6 TRANSCRIPTION FACTOR (EUROFUNG)-RELATED"/>
    <property type="match status" value="1"/>
</dbReference>
<gene>
    <name evidence="7" type="ORF">BB561_001278</name>
</gene>
<dbReference type="Pfam" id="PF24990">
    <property type="entry name" value="PAS_13"/>
    <property type="match status" value="1"/>
</dbReference>
<organism evidence="7 8">
    <name type="scientific">Smittium simulii</name>
    <dbReference type="NCBI Taxonomy" id="133385"/>
    <lineage>
        <taxon>Eukaryota</taxon>
        <taxon>Fungi</taxon>
        <taxon>Fungi incertae sedis</taxon>
        <taxon>Zoopagomycota</taxon>
        <taxon>Kickxellomycotina</taxon>
        <taxon>Harpellomycetes</taxon>
        <taxon>Harpellales</taxon>
        <taxon>Legeriomycetaceae</taxon>
        <taxon>Smittium</taxon>
    </lineage>
</organism>
<dbReference type="PANTHER" id="PTHR47659:SF1">
    <property type="entry name" value="TRANSCRIPTION ACTIVATOR OF GLUCONEOGENESIS ERT1"/>
    <property type="match status" value="1"/>
</dbReference>
<evidence type="ECO:0000256" key="5">
    <source>
        <dbReference type="ARBA" id="ARBA00023242"/>
    </source>
</evidence>
<feature type="domain" description="ERT1/acuK family PAS" evidence="6">
    <location>
        <begin position="355"/>
        <end position="429"/>
    </location>
</feature>
<dbReference type="InterPro" id="IPR056751">
    <property type="entry name" value="PAS_13"/>
</dbReference>
<evidence type="ECO:0000313" key="8">
    <source>
        <dbReference type="Proteomes" id="UP000245383"/>
    </source>
</evidence>
<dbReference type="GO" id="GO:0003700">
    <property type="term" value="F:DNA-binding transcription factor activity"/>
    <property type="evidence" value="ECO:0007669"/>
    <property type="project" value="TreeGrafter"/>
</dbReference>
<dbReference type="Proteomes" id="UP000245383">
    <property type="component" value="Unassembled WGS sequence"/>
</dbReference>
<dbReference type="GO" id="GO:0046872">
    <property type="term" value="F:metal ion binding"/>
    <property type="evidence" value="ECO:0007669"/>
    <property type="project" value="UniProtKB-KW"/>
</dbReference>
<dbReference type="GO" id="GO:0005634">
    <property type="term" value="C:nucleus"/>
    <property type="evidence" value="ECO:0007669"/>
    <property type="project" value="UniProtKB-SubCell"/>
</dbReference>
<dbReference type="InterPro" id="IPR050335">
    <property type="entry name" value="ERT1_acuK_gluconeogen_tf"/>
</dbReference>
<evidence type="ECO:0000313" key="7">
    <source>
        <dbReference type="EMBL" id="PVU96313.1"/>
    </source>
</evidence>
<dbReference type="GO" id="GO:0000977">
    <property type="term" value="F:RNA polymerase II transcription regulatory region sequence-specific DNA binding"/>
    <property type="evidence" value="ECO:0007669"/>
    <property type="project" value="TreeGrafter"/>
</dbReference>
<comment type="caution">
    <text evidence="7">The sequence shown here is derived from an EMBL/GenBank/DDBJ whole genome shotgun (WGS) entry which is preliminary data.</text>
</comment>
<evidence type="ECO:0000256" key="3">
    <source>
        <dbReference type="ARBA" id="ARBA00023015"/>
    </source>
</evidence>
<comment type="subcellular location">
    <subcellularLocation>
        <location evidence="1">Nucleus</location>
    </subcellularLocation>
</comment>
<dbReference type="GO" id="GO:0009267">
    <property type="term" value="P:cellular response to starvation"/>
    <property type="evidence" value="ECO:0007669"/>
    <property type="project" value="TreeGrafter"/>
</dbReference>
<evidence type="ECO:0000256" key="1">
    <source>
        <dbReference type="ARBA" id="ARBA00004123"/>
    </source>
</evidence>
<protein>
    <recommendedName>
        <fullName evidence="6">ERT1/acuK family PAS domain-containing protein</fullName>
    </recommendedName>
</protein>
<keyword evidence="5" id="KW-0539">Nucleus</keyword>
<proteinExistence type="predicted"/>
<reference evidence="7 8" key="1">
    <citation type="journal article" date="2018" name="MBio">
        <title>Comparative Genomics Reveals the Core Gene Toolbox for the Fungus-Insect Symbiosis.</title>
        <authorList>
            <person name="Wang Y."/>
            <person name="Stata M."/>
            <person name="Wang W."/>
            <person name="Stajich J.E."/>
            <person name="White M.M."/>
            <person name="Moncalvo J.M."/>
        </authorList>
    </citation>
    <scope>NUCLEOTIDE SEQUENCE [LARGE SCALE GENOMIC DNA]</scope>
    <source>
        <strain evidence="7 8">SWE-8-4</strain>
    </source>
</reference>
<keyword evidence="8" id="KW-1185">Reference proteome</keyword>
<keyword evidence="4" id="KW-0804">Transcription</keyword>
<evidence type="ECO:0000256" key="2">
    <source>
        <dbReference type="ARBA" id="ARBA00022723"/>
    </source>
</evidence>
<dbReference type="OrthoDB" id="2538135at2759"/>
<evidence type="ECO:0000256" key="4">
    <source>
        <dbReference type="ARBA" id="ARBA00023163"/>
    </source>
</evidence>
<accession>A0A2T9YVE0</accession>
<evidence type="ECO:0000259" key="6">
    <source>
        <dbReference type="Pfam" id="PF24990"/>
    </source>
</evidence>
<dbReference type="STRING" id="133385.A0A2T9YVE0"/>